<organism evidence="1 2">
    <name type="scientific">Gossypium aridum</name>
    <name type="common">American cotton</name>
    <name type="synonym">Erioxylum aridum</name>
    <dbReference type="NCBI Taxonomy" id="34290"/>
    <lineage>
        <taxon>Eukaryota</taxon>
        <taxon>Viridiplantae</taxon>
        <taxon>Streptophyta</taxon>
        <taxon>Embryophyta</taxon>
        <taxon>Tracheophyta</taxon>
        <taxon>Spermatophyta</taxon>
        <taxon>Magnoliopsida</taxon>
        <taxon>eudicotyledons</taxon>
        <taxon>Gunneridae</taxon>
        <taxon>Pentapetalae</taxon>
        <taxon>rosids</taxon>
        <taxon>malvids</taxon>
        <taxon>Malvales</taxon>
        <taxon>Malvaceae</taxon>
        <taxon>Malvoideae</taxon>
        <taxon>Gossypium</taxon>
    </lineage>
</organism>
<accession>A0A7J8YS59</accession>
<dbReference type="AlphaFoldDB" id="A0A7J8YS59"/>
<protein>
    <submittedName>
        <fullName evidence="1">Uncharacterized protein</fullName>
    </submittedName>
</protein>
<proteinExistence type="predicted"/>
<evidence type="ECO:0000313" key="2">
    <source>
        <dbReference type="Proteomes" id="UP000593577"/>
    </source>
</evidence>
<keyword evidence="2" id="KW-1185">Reference proteome</keyword>
<reference evidence="1 2" key="1">
    <citation type="journal article" date="2019" name="Genome Biol. Evol.">
        <title>Insights into the evolution of the New World diploid cottons (Gossypium, subgenus Houzingenia) based on genome sequencing.</title>
        <authorList>
            <person name="Grover C.E."/>
            <person name="Arick M.A. 2nd"/>
            <person name="Thrash A."/>
            <person name="Conover J.L."/>
            <person name="Sanders W.S."/>
            <person name="Peterson D.G."/>
            <person name="Frelichowski J.E."/>
            <person name="Scheffler J.A."/>
            <person name="Scheffler B.E."/>
            <person name="Wendel J.F."/>
        </authorList>
    </citation>
    <scope>NUCLEOTIDE SEQUENCE [LARGE SCALE GENOMIC DNA]</scope>
    <source>
        <strain evidence="1">185</strain>
        <tissue evidence="1">Leaf</tissue>
    </source>
</reference>
<dbReference type="Proteomes" id="UP000593577">
    <property type="component" value="Unassembled WGS sequence"/>
</dbReference>
<evidence type="ECO:0000313" key="1">
    <source>
        <dbReference type="EMBL" id="MBA0702411.1"/>
    </source>
</evidence>
<name>A0A7J8YS59_GOSAI</name>
<comment type="caution">
    <text evidence="1">The sequence shown here is derived from an EMBL/GenBank/DDBJ whole genome shotgun (WGS) entry which is preliminary data.</text>
</comment>
<gene>
    <name evidence="1" type="ORF">Goari_026894</name>
</gene>
<dbReference type="EMBL" id="JABFAA010351255">
    <property type="protein sequence ID" value="MBA0702411.1"/>
    <property type="molecule type" value="Genomic_DNA"/>
</dbReference>
<sequence length="40" mass="4844">MEFHLKMIKENNLTKLNRNYGGCLTNLVRMFWMPQRSLKS</sequence>